<dbReference type="RefSeq" id="WP_382038073.1">
    <property type="nucleotide sequence ID" value="NZ_JBHSKJ010000003.1"/>
</dbReference>
<proteinExistence type="predicted"/>
<name>A0ABV9ZT25_9ACTN</name>
<gene>
    <name evidence="1" type="ORF">ACFPP6_06375</name>
</gene>
<sequence length="130" mass="14788">MYLPVPLDPDRYRVAFWHMTPKAAAQDIARGLQALESPLGEDELVQLEQRLSLLLRGLKGEARSLIHQMHRERSGRPWTKAYASFLSASQLLEARRSDDAMDDPLSLALRVRALATTADRLWHFLAEAPR</sequence>
<accession>A0ABV9ZT25</accession>
<dbReference type="EMBL" id="JBHSKJ010000003">
    <property type="protein sequence ID" value="MFC5144312.1"/>
    <property type="molecule type" value="Genomic_DNA"/>
</dbReference>
<reference evidence="2" key="1">
    <citation type="journal article" date="2019" name="Int. J. Syst. Evol. Microbiol.">
        <title>The Global Catalogue of Microorganisms (GCM) 10K type strain sequencing project: providing services to taxonomists for standard genome sequencing and annotation.</title>
        <authorList>
            <consortium name="The Broad Institute Genomics Platform"/>
            <consortium name="The Broad Institute Genome Sequencing Center for Infectious Disease"/>
            <person name="Wu L."/>
            <person name="Ma J."/>
        </authorList>
    </citation>
    <scope>NUCLEOTIDE SEQUENCE [LARGE SCALE GENOMIC DNA]</scope>
    <source>
        <strain evidence="2">CGMCC 4.1641</strain>
    </source>
</reference>
<keyword evidence="2" id="KW-1185">Reference proteome</keyword>
<evidence type="ECO:0000313" key="1">
    <source>
        <dbReference type="EMBL" id="MFC5144312.1"/>
    </source>
</evidence>
<organism evidence="1 2">
    <name type="scientific">Streptomyces aureoversilis</name>
    <dbReference type="NCBI Taxonomy" id="67277"/>
    <lineage>
        <taxon>Bacteria</taxon>
        <taxon>Bacillati</taxon>
        <taxon>Actinomycetota</taxon>
        <taxon>Actinomycetes</taxon>
        <taxon>Kitasatosporales</taxon>
        <taxon>Streptomycetaceae</taxon>
        <taxon>Streptomyces</taxon>
    </lineage>
</organism>
<protein>
    <submittedName>
        <fullName evidence="1">Uncharacterized protein</fullName>
    </submittedName>
</protein>
<dbReference type="Proteomes" id="UP001596222">
    <property type="component" value="Unassembled WGS sequence"/>
</dbReference>
<evidence type="ECO:0000313" key="2">
    <source>
        <dbReference type="Proteomes" id="UP001596222"/>
    </source>
</evidence>
<comment type="caution">
    <text evidence="1">The sequence shown here is derived from an EMBL/GenBank/DDBJ whole genome shotgun (WGS) entry which is preliminary data.</text>
</comment>